<name>F2BBF7_9NEIS</name>
<dbReference type="AlphaFoldDB" id="F2BBF7"/>
<keyword evidence="2" id="KW-1185">Reference proteome</keyword>
<evidence type="ECO:0000313" key="2">
    <source>
        <dbReference type="Proteomes" id="UP000004105"/>
    </source>
</evidence>
<organism evidence="1 2">
    <name type="scientific">Neisseria bacilliformis ATCC BAA-1200</name>
    <dbReference type="NCBI Taxonomy" id="888742"/>
    <lineage>
        <taxon>Bacteria</taxon>
        <taxon>Pseudomonadati</taxon>
        <taxon>Pseudomonadota</taxon>
        <taxon>Betaproteobacteria</taxon>
        <taxon>Neisseriales</taxon>
        <taxon>Neisseriaceae</taxon>
        <taxon>Neisseria</taxon>
    </lineage>
</organism>
<dbReference type="Proteomes" id="UP000004105">
    <property type="component" value="Unassembled WGS sequence"/>
</dbReference>
<evidence type="ECO:0000313" key="1">
    <source>
        <dbReference type="EMBL" id="EGF11256.1"/>
    </source>
</evidence>
<reference evidence="1 2" key="1">
    <citation type="submission" date="2011-02" db="EMBL/GenBank/DDBJ databases">
        <authorList>
            <person name="Muzny D."/>
            <person name="Qin X."/>
            <person name="Deng J."/>
            <person name="Jiang H."/>
            <person name="Liu Y."/>
            <person name="Qu J."/>
            <person name="Song X.-Z."/>
            <person name="Zhang L."/>
            <person name="Thornton R."/>
            <person name="Coyle M."/>
            <person name="Francisco L."/>
            <person name="Jackson L."/>
            <person name="Javaid M."/>
            <person name="Korchina V."/>
            <person name="Kovar C."/>
            <person name="Mata R."/>
            <person name="Mathew T."/>
            <person name="Ngo R."/>
            <person name="Nguyen L."/>
            <person name="Nguyen N."/>
            <person name="Okwuonu G."/>
            <person name="Ongeri F."/>
            <person name="Pham C."/>
            <person name="Simmons D."/>
            <person name="Wilczek-Boney K."/>
            <person name="Hale W."/>
            <person name="Jakkamsetti A."/>
            <person name="Pham P."/>
            <person name="Ruth R."/>
            <person name="San Lucas F."/>
            <person name="Warren J."/>
            <person name="Zhang J."/>
            <person name="Zhao Z."/>
            <person name="Zhou C."/>
            <person name="Zhu D."/>
            <person name="Lee S."/>
            <person name="Bess C."/>
            <person name="Blankenburg K."/>
            <person name="Forbes L."/>
            <person name="Fu Q."/>
            <person name="Gubbala S."/>
            <person name="Hirani K."/>
            <person name="Jayaseelan J.C."/>
            <person name="Lara F."/>
            <person name="Munidasa M."/>
            <person name="Palculict T."/>
            <person name="Patil S."/>
            <person name="Pu L.-L."/>
            <person name="Saada N."/>
            <person name="Tang L."/>
            <person name="Weissenberger G."/>
            <person name="Zhu Y."/>
            <person name="Hemphill L."/>
            <person name="Shang Y."/>
            <person name="Youmans B."/>
            <person name="Ayvaz T."/>
            <person name="Ross M."/>
            <person name="Santibanez J."/>
            <person name="Aqrawi P."/>
            <person name="Gross S."/>
            <person name="Joshi V."/>
            <person name="Fowler G."/>
            <person name="Nazareth L."/>
            <person name="Reid J."/>
            <person name="Worley K."/>
            <person name="Petrosino J."/>
            <person name="Highlander S."/>
            <person name="Gibbs R."/>
        </authorList>
    </citation>
    <scope>NUCLEOTIDE SEQUENCE [LARGE SCALE GENOMIC DNA]</scope>
    <source>
        <strain evidence="1 2">ATCC BAA-1200</strain>
    </source>
</reference>
<protein>
    <submittedName>
        <fullName evidence="1">Twitching motility protein PilT</fullName>
    </submittedName>
</protein>
<dbReference type="HOGENOM" id="CLU_3027556_0_0_4"/>
<sequence length="55" mass="6152">MRPSENVFQTASIRRFTRAAAISGIQKGRLKAFSAARSDGLYADTEQTRLLHSRL</sequence>
<accession>F2BBF7</accession>
<dbReference type="EMBL" id="AFAY01000021">
    <property type="protein sequence ID" value="EGF11256.1"/>
    <property type="molecule type" value="Genomic_DNA"/>
</dbReference>
<comment type="caution">
    <text evidence="1">The sequence shown here is derived from an EMBL/GenBank/DDBJ whole genome shotgun (WGS) entry which is preliminary data.</text>
</comment>
<proteinExistence type="predicted"/>
<gene>
    <name evidence="1" type="ORF">HMPREF9123_1062</name>
</gene>